<evidence type="ECO:0000256" key="2">
    <source>
        <dbReference type="SAM" id="MobiDB-lite"/>
    </source>
</evidence>
<dbReference type="VEuPathDB" id="TriTrypDB:TRSC58_00756"/>
<feature type="region of interest" description="Disordered" evidence="2">
    <location>
        <begin position="368"/>
        <end position="471"/>
    </location>
</feature>
<keyword evidence="4" id="KW-1185">Reference proteome</keyword>
<feature type="compositionally biased region" description="Polar residues" evidence="2">
    <location>
        <begin position="413"/>
        <end position="423"/>
    </location>
</feature>
<feature type="coiled-coil region" evidence="1">
    <location>
        <begin position="1140"/>
        <end position="1169"/>
    </location>
</feature>
<dbReference type="PROSITE" id="PS50096">
    <property type="entry name" value="IQ"/>
    <property type="match status" value="1"/>
</dbReference>
<sequence length="1347" mass="149801">MELDSIKLQLRELQRCYDDDTKSDDDIIYLLYNWVKSAHVVAQLLLLEGRFPELRRCLDLCRNVLREEHVGAGSSKLGDSDSGSGSGGGTQRKVILCAVGEDRSLMDSLLVRTSQLQKQCEEARTKFKGRDTQYYMNKLLRIGDEEGARGGTSSTAVGGKRRPPTPPERGISFGRLTRRNRWKVPPVLPPLVTETKPFFSGRTSVGFDGISDVPSQRGRSSSRVTYSSTPLASDVGPGDAFSQAAVLPAEEDWLADLTPDGDSESSTGVLQHVALETLDAAASNAPLPKKAARQYKTSVHGRHVRPLSARMNTAPRLSGEVDPRSMGCVDSRVVRTAIAIKTATEVQRRSMAVMQAMTGPSPLFLQQKEQQPQPEGPEQLSPPRTDSSTGNRKRGTGKGEDRNAFSGIWRLGTLSQSSFSTRSTKGKDTFLPKRLRRPNSPILSSSKTPEHSDHQSCEMNNTLGTMDLPQSPSAEVVDAGLGAFTCHIGKESLKASDFYPYLSPEAKAKVEEIYNNYKEKRSELRLSMRAIRRKVREQRDLFRPHEPVVLLEDPAVWKARRRHPAVMLDSFVTTGPSVSELRPLSATNTLDSRSFLNVSGAVRSDCLSLTATSANATSLGKTHTLDKVAFSTECSLQPTELEHNTSHLSESGLASRGQRGTGLVTGEGGGGDKTFFPGVGKPTFSGSSSINCAPLLYVDVMPSPLELRLARLNSSTRVAFPMVHAMVTRRTAARVEQEKTMKQFGSVAPSSHILVSFPGSSHLFTESGVDRQNMASAALQPLSSTPETKLLVGQEEKGGARVSDMRAGQKAGRDHAVTMPLSLEEIRRCSDLVLMDAAALEMSLPFHLATVRLQCACRRLLAKRERSRRSAAVEEYLNSMVLRRKSAIIIQRNVRGWLARRKMSTVALRLGYKVDQQVAHDDTYSEDADSDNTGYVFGVGPLGWRRTPAAAPLTMAAGSSLSFSSLENLKDSPDYQRQVQNTPFPVASCAFKLYNIPGTTRFKQSPTRSARLRRIQESIACRVIVRVFRDHLNRAIKHWETETRTYMSYATGRLDFMEAFGVPWVHSQQRVDGAGRIGSKAEKPMAFDLSRSMSFYSSVFPLPPERVLGDVVAAWEARTAEARRWGEFMTPLEQVKLSELQQVLRKRQEAEAVRRREQEELRLQEKEEIQRRQRVRVNAVLLIQRCARGCRFRQWCAKQLQMVREGQLIQHRRAELLNGNKVGLANPRIANVASSLLLSFSAMGKSIPSEAQPVPLDVAAVIMKGIYRRHPMRFGVDEETRRKQLQGLVMVQCFLRFRVSQDCVIDHYIELCAIVIQRQWRLVLKRRKTLKETKRKCVVNILQAMGA</sequence>
<dbReference type="InterPro" id="IPR000048">
    <property type="entry name" value="IQ_motif_EF-hand-BS"/>
</dbReference>
<dbReference type="OrthoDB" id="267477at2759"/>
<feature type="region of interest" description="Disordered" evidence="2">
    <location>
        <begin position="203"/>
        <end position="237"/>
    </location>
</feature>
<dbReference type="SMART" id="SM00015">
    <property type="entry name" value="IQ"/>
    <property type="match status" value="3"/>
</dbReference>
<feature type="region of interest" description="Disordered" evidence="2">
    <location>
        <begin position="641"/>
        <end position="674"/>
    </location>
</feature>
<dbReference type="Pfam" id="PF00612">
    <property type="entry name" value="IQ"/>
    <property type="match status" value="1"/>
</dbReference>
<feature type="compositionally biased region" description="Low complexity" evidence="2">
    <location>
        <begin position="368"/>
        <end position="383"/>
    </location>
</feature>
<accession>A0A061JDN4</accession>
<reference evidence="3 4" key="1">
    <citation type="submission" date="2013-07" db="EMBL/GenBank/DDBJ databases">
        <authorList>
            <person name="Stoco P.H."/>
            <person name="Wagner G."/>
            <person name="Gerber A."/>
            <person name="Zaha A."/>
            <person name="Thompson C."/>
            <person name="Bartholomeu D.C."/>
            <person name="Luckemeyer D.D."/>
            <person name="Bahia D."/>
            <person name="Loreto E."/>
            <person name="Prestes E.B."/>
            <person name="Lima F.M."/>
            <person name="Rodrigues-Luiz G."/>
            <person name="Vallejo G.A."/>
            <person name="Filho J.F."/>
            <person name="Monteiro K.M."/>
            <person name="Tyler K.M."/>
            <person name="de Almeida L.G."/>
            <person name="Ortiz M.F."/>
            <person name="Siervo M.A."/>
            <person name="de Moraes M.H."/>
            <person name="Cunha O.L."/>
            <person name="Mendonca-Neto R."/>
            <person name="Silva R."/>
            <person name="Teixeira S.M."/>
            <person name="Murta S.M."/>
            <person name="Sincero T.C."/>
            <person name="Mendes T.A."/>
            <person name="Urmenyi T.P."/>
            <person name="Silva V.G."/>
            <person name="da Rocha W.D."/>
            <person name="Andersson B."/>
            <person name="Romanha A.J."/>
            <person name="Steindel M."/>
            <person name="de Vasconcelos A.T."/>
            <person name="Grisard E.C."/>
        </authorList>
    </citation>
    <scope>NUCLEOTIDE SEQUENCE [LARGE SCALE GENOMIC DNA]</scope>
    <source>
        <strain evidence="3 4">SC58</strain>
    </source>
</reference>
<protein>
    <submittedName>
        <fullName evidence="3">Uncharacterized protein</fullName>
    </submittedName>
</protein>
<evidence type="ECO:0000256" key="1">
    <source>
        <dbReference type="SAM" id="Coils"/>
    </source>
</evidence>
<dbReference type="EMBL" id="AUPL01000756">
    <property type="protein sequence ID" value="ESL11492.1"/>
    <property type="molecule type" value="Genomic_DNA"/>
</dbReference>
<feature type="compositionally biased region" description="Polar residues" evidence="2">
    <location>
        <begin position="213"/>
        <end position="231"/>
    </location>
</feature>
<evidence type="ECO:0000313" key="4">
    <source>
        <dbReference type="Proteomes" id="UP000031737"/>
    </source>
</evidence>
<feature type="coiled-coil region" evidence="1">
    <location>
        <begin position="507"/>
        <end position="534"/>
    </location>
</feature>
<comment type="caution">
    <text evidence="3">The sequence shown here is derived from an EMBL/GenBank/DDBJ whole genome shotgun (WGS) entry which is preliminary data.</text>
</comment>
<evidence type="ECO:0000313" key="3">
    <source>
        <dbReference type="EMBL" id="ESL11492.1"/>
    </source>
</evidence>
<dbReference type="Proteomes" id="UP000031737">
    <property type="component" value="Unassembled WGS sequence"/>
</dbReference>
<name>A0A061JDN4_TRYRA</name>
<gene>
    <name evidence="3" type="ORF">TRSC58_00756</name>
</gene>
<feature type="region of interest" description="Disordered" evidence="2">
    <location>
        <begin position="794"/>
        <end position="813"/>
    </location>
</feature>
<organism evidence="3 4">
    <name type="scientific">Trypanosoma rangeli SC58</name>
    <dbReference type="NCBI Taxonomy" id="429131"/>
    <lineage>
        <taxon>Eukaryota</taxon>
        <taxon>Discoba</taxon>
        <taxon>Euglenozoa</taxon>
        <taxon>Kinetoplastea</taxon>
        <taxon>Metakinetoplastina</taxon>
        <taxon>Trypanosomatida</taxon>
        <taxon>Trypanosomatidae</taxon>
        <taxon>Trypanosoma</taxon>
        <taxon>Herpetosoma</taxon>
    </lineage>
</organism>
<feature type="compositionally biased region" description="Gly residues" evidence="2">
    <location>
        <begin position="659"/>
        <end position="672"/>
    </location>
</feature>
<dbReference type="Gene3D" id="4.10.270.10">
    <property type="entry name" value="Myosin, subunit A"/>
    <property type="match status" value="1"/>
</dbReference>
<feature type="region of interest" description="Disordered" evidence="2">
    <location>
        <begin position="145"/>
        <end position="172"/>
    </location>
</feature>
<keyword evidence="1" id="KW-0175">Coiled coil</keyword>
<feature type="compositionally biased region" description="Polar residues" evidence="2">
    <location>
        <begin position="457"/>
        <end position="471"/>
    </location>
</feature>
<proteinExistence type="predicted"/>